<name>A0A5C6C840_9BACT</name>
<sequence>MILREITMFRDSDVRKIQGGMAAGWRGADAFVTQASETLSLAAPSRLRNMPVALRNMTRG</sequence>
<comment type="caution">
    <text evidence="1">The sequence shown here is derived from an EMBL/GenBank/DDBJ whole genome shotgun (WGS) entry which is preliminary data.</text>
</comment>
<protein>
    <submittedName>
        <fullName evidence="1">Uncharacterized protein</fullName>
    </submittedName>
</protein>
<accession>A0A5C6C840</accession>
<dbReference type="AlphaFoldDB" id="A0A5C6C840"/>
<reference evidence="1 2" key="1">
    <citation type="submission" date="2019-02" db="EMBL/GenBank/DDBJ databases">
        <title>Deep-cultivation of Planctomycetes and their phenomic and genomic characterization uncovers novel biology.</title>
        <authorList>
            <person name="Wiegand S."/>
            <person name="Jogler M."/>
            <person name="Boedeker C."/>
            <person name="Pinto D."/>
            <person name="Vollmers J."/>
            <person name="Rivas-Marin E."/>
            <person name="Kohn T."/>
            <person name="Peeters S.H."/>
            <person name="Heuer A."/>
            <person name="Rast P."/>
            <person name="Oberbeckmann S."/>
            <person name="Bunk B."/>
            <person name="Jeske O."/>
            <person name="Meyerdierks A."/>
            <person name="Storesund J.E."/>
            <person name="Kallscheuer N."/>
            <person name="Luecker S."/>
            <person name="Lage O.M."/>
            <person name="Pohl T."/>
            <person name="Merkel B.J."/>
            <person name="Hornburger P."/>
            <person name="Mueller R.-W."/>
            <person name="Bruemmer F."/>
            <person name="Labrenz M."/>
            <person name="Spormann A.M."/>
            <person name="Op Den Camp H."/>
            <person name="Overmann J."/>
            <person name="Amann R."/>
            <person name="Jetten M.S.M."/>
            <person name="Mascher T."/>
            <person name="Medema M.H."/>
            <person name="Devos D.P."/>
            <person name="Kaster A.-K."/>
            <person name="Ovreas L."/>
            <person name="Rohde M."/>
            <person name="Galperin M.Y."/>
            <person name="Jogler C."/>
        </authorList>
    </citation>
    <scope>NUCLEOTIDE SEQUENCE [LARGE SCALE GENOMIC DNA]</scope>
    <source>
        <strain evidence="1 2">Pla52o</strain>
    </source>
</reference>
<evidence type="ECO:0000313" key="2">
    <source>
        <dbReference type="Proteomes" id="UP000316304"/>
    </source>
</evidence>
<dbReference type="RefSeq" id="WP_146596708.1">
    <property type="nucleotide sequence ID" value="NZ_SJPT01000009.1"/>
</dbReference>
<organism evidence="1 2">
    <name type="scientific">Novipirellula galeiformis</name>
    <dbReference type="NCBI Taxonomy" id="2528004"/>
    <lineage>
        <taxon>Bacteria</taxon>
        <taxon>Pseudomonadati</taxon>
        <taxon>Planctomycetota</taxon>
        <taxon>Planctomycetia</taxon>
        <taxon>Pirellulales</taxon>
        <taxon>Pirellulaceae</taxon>
        <taxon>Novipirellula</taxon>
    </lineage>
</organism>
<evidence type="ECO:0000313" key="1">
    <source>
        <dbReference type="EMBL" id="TWU20187.1"/>
    </source>
</evidence>
<dbReference type="Proteomes" id="UP000316304">
    <property type="component" value="Unassembled WGS sequence"/>
</dbReference>
<gene>
    <name evidence="1" type="ORF">Pla52o_47020</name>
</gene>
<proteinExistence type="predicted"/>
<dbReference type="EMBL" id="SJPT01000009">
    <property type="protein sequence ID" value="TWU20187.1"/>
    <property type="molecule type" value="Genomic_DNA"/>
</dbReference>
<keyword evidence="2" id="KW-1185">Reference proteome</keyword>